<evidence type="ECO:0000259" key="5">
    <source>
        <dbReference type="PROSITE" id="PS50931"/>
    </source>
</evidence>
<dbReference type="GO" id="GO:0010628">
    <property type="term" value="P:positive regulation of gene expression"/>
    <property type="evidence" value="ECO:0007669"/>
    <property type="project" value="TreeGrafter"/>
</dbReference>
<keyword evidence="2" id="KW-0805">Transcription regulation</keyword>
<evidence type="ECO:0000256" key="3">
    <source>
        <dbReference type="ARBA" id="ARBA00023125"/>
    </source>
</evidence>
<keyword evidence="7" id="KW-1185">Reference proteome</keyword>
<name>A0A5C8Z8B1_9GAMM</name>
<dbReference type="EMBL" id="VKAD01000001">
    <property type="protein sequence ID" value="TXR53488.1"/>
    <property type="molecule type" value="Genomic_DNA"/>
</dbReference>
<reference evidence="6 7" key="1">
    <citation type="submission" date="2019-07" db="EMBL/GenBank/DDBJ databases">
        <title>Reinekea sp. strain SSH23 genome sequencing and assembly.</title>
        <authorList>
            <person name="Kim I."/>
        </authorList>
    </citation>
    <scope>NUCLEOTIDE SEQUENCE [LARGE SCALE GENOMIC DNA]</scope>
    <source>
        <strain evidence="6 7">SSH23</strain>
    </source>
</reference>
<dbReference type="GO" id="GO:0043565">
    <property type="term" value="F:sequence-specific DNA binding"/>
    <property type="evidence" value="ECO:0007669"/>
    <property type="project" value="TreeGrafter"/>
</dbReference>
<protein>
    <submittedName>
        <fullName evidence="6">LysR family transcriptional regulator</fullName>
    </submittedName>
</protein>
<evidence type="ECO:0000256" key="2">
    <source>
        <dbReference type="ARBA" id="ARBA00023015"/>
    </source>
</evidence>
<dbReference type="OrthoDB" id="6624490at2"/>
<dbReference type="InterPro" id="IPR000847">
    <property type="entry name" value="LysR_HTH_N"/>
</dbReference>
<dbReference type="Pfam" id="PF03466">
    <property type="entry name" value="LysR_substrate"/>
    <property type="match status" value="1"/>
</dbReference>
<dbReference type="GO" id="GO:0003700">
    <property type="term" value="F:DNA-binding transcription factor activity"/>
    <property type="evidence" value="ECO:0007669"/>
    <property type="project" value="InterPro"/>
</dbReference>
<dbReference type="PROSITE" id="PS50931">
    <property type="entry name" value="HTH_LYSR"/>
    <property type="match status" value="1"/>
</dbReference>
<comment type="caution">
    <text evidence="6">The sequence shown here is derived from an EMBL/GenBank/DDBJ whole genome shotgun (WGS) entry which is preliminary data.</text>
</comment>
<dbReference type="PANTHER" id="PTHR30427">
    <property type="entry name" value="TRANSCRIPTIONAL ACTIVATOR PROTEIN LYSR"/>
    <property type="match status" value="1"/>
</dbReference>
<dbReference type="Proteomes" id="UP000321764">
    <property type="component" value="Unassembled WGS sequence"/>
</dbReference>
<organism evidence="6 7">
    <name type="scientific">Reinekea thalattae</name>
    <dbReference type="NCBI Taxonomy" id="2593301"/>
    <lineage>
        <taxon>Bacteria</taxon>
        <taxon>Pseudomonadati</taxon>
        <taxon>Pseudomonadota</taxon>
        <taxon>Gammaproteobacteria</taxon>
        <taxon>Oceanospirillales</taxon>
        <taxon>Saccharospirillaceae</taxon>
        <taxon>Reinekea</taxon>
    </lineage>
</organism>
<keyword evidence="3" id="KW-0238">DNA-binding</keyword>
<dbReference type="Gene3D" id="1.10.10.10">
    <property type="entry name" value="Winged helix-like DNA-binding domain superfamily/Winged helix DNA-binding domain"/>
    <property type="match status" value="1"/>
</dbReference>
<dbReference type="SUPFAM" id="SSF46785">
    <property type="entry name" value="Winged helix' DNA-binding domain"/>
    <property type="match status" value="1"/>
</dbReference>
<dbReference type="InterPro" id="IPR036390">
    <property type="entry name" value="WH_DNA-bd_sf"/>
</dbReference>
<dbReference type="SUPFAM" id="SSF53850">
    <property type="entry name" value="Periplasmic binding protein-like II"/>
    <property type="match status" value="1"/>
</dbReference>
<dbReference type="RefSeq" id="WP_147712890.1">
    <property type="nucleotide sequence ID" value="NZ_VKAD01000001.1"/>
</dbReference>
<dbReference type="PANTHER" id="PTHR30427:SF1">
    <property type="entry name" value="TRANSCRIPTIONAL ACTIVATOR PROTEIN LYSR"/>
    <property type="match status" value="1"/>
</dbReference>
<gene>
    <name evidence="6" type="ORF">FME95_02665</name>
</gene>
<keyword evidence="4" id="KW-0804">Transcription</keyword>
<sequence>MIRYRQIEAFRYVMVTGTMTGAANSMAVSQPAISRLISDLEYYLKFKLFDRIKGRLVPTQEAMQFYQGVDQFYIGFEQLEDVADKIRTQRPSDLKICATPALSTYVCPDAVQRFRVQYPNVSLLIESLSSTEVVHRLKTHMANLGITTAFPDVPGIEQIHWRTCAHVCALHHSHPLVEKPLITADDLVGEEILKILPAGFVNWQRVTKTLNEAGIHYSDRIGIQSSHTGYSMVAQNLAVAIIEPFAATTWLNNGVVIKPFEPTIEFDYVIARAESAPMTETEKTFIAALQDVSLPSA</sequence>
<evidence type="ECO:0000313" key="6">
    <source>
        <dbReference type="EMBL" id="TXR53488.1"/>
    </source>
</evidence>
<comment type="similarity">
    <text evidence="1">Belongs to the LysR transcriptional regulatory family.</text>
</comment>
<dbReference type="Pfam" id="PF00126">
    <property type="entry name" value="HTH_1"/>
    <property type="match status" value="1"/>
</dbReference>
<feature type="domain" description="HTH lysR-type" evidence="5">
    <location>
        <begin position="2"/>
        <end position="59"/>
    </location>
</feature>
<dbReference type="InterPro" id="IPR036388">
    <property type="entry name" value="WH-like_DNA-bd_sf"/>
</dbReference>
<evidence type="ECO:0000256" key="4">
    <source>
        <dbReference type="ARBA" id="ARBA00023163"/>
    </source>
</evidence>
<dbReference type="PRINTS" id="PR00039">
    <property type="entry name" value="HTHLYSR"/>
</dbReference>
<dbReference type="AlphaFoldDB" id="A0A5C8Z8B1"/>
<accession>A0A5C8Z8B1</accession>
<dbReference type="InterPro" id="IPR005119">
    <property type="entry name" value="LysR_subst-bd"/>
</dbReference>
<evidence type="ECO:0000256" key="1">
    <source>
        <dbReference type="ARBA" id="ARBA00009437"/>
    </source>
</evidence>
<dbReference type="Gene3D" id="3.40.190.290">
    <property type="match status" value="1"/>
</dbReference>
<proteinExistence type="inferred from homology"/>
<evidence type="ECO:0000313" key="7">
    <source>
        <dbReference type="Proteomes" id="UP000321764"/>
    </source>
</evidence>